<name>A0A0A9CFN0_ARUDO</name>
<organism evidence="1">
    <name type="scientific">Arundo donax</name>
    <name type="common">Giant reed</name>
    <name type="synonym">Donax arundinaceus</name>
    <dbReference type="NCBI Taxonomy" id="35708"/>
    <lineage>
        <taxon>Eukaryota</taxon>
        <taxon>Viridiplantae</taxon>
        <taxon>Streptophyta</taxon>
        <taxon>Embryophyta</taxon>
        <taxon>Tracheophyta</taxon>
        <taxon>Spermatophyta</taxon>
        <taxon>Magnoliopsida</taxon>
        <taxon>Liliopsida</taxon>
        <taxon>Poales</taxon>
        <taxon>Poaceae</taxon>
        <taxon>PACMAD clade</taxon>
        <taxon>Arundinoideae</taxon>
        <taxon>Arundineae</taxon>
        <taxon>Arundo</taxon>
    </lineage>
</organism>
<reference evidence="1" key="1">
    <citation type="submission" date="2014-09" db="EMBL/GenBank/DDBJ databases">
        <authorList>
            <person name="Magalhaes I.L.F."/>
            <person name="Oliveira U."/>
            <person name="Santos F.R."/>
            <person name="Vidigal T.H.D.A."/>
            <person name="Brescovit A.D."/>
            <person name="Santos A.J."/>
        </authorList>
    </citation>
    <scope>NUCLEOTIDE SEQUENCE</scope>
    <source>
        <tissue evidence="1">Shoot tissue taken approximately 20 cm above the soil surface</tissue>
    </source>
</reference>
<sequence length="154" mass="16423">MRRTQNKGRAFTYCPTSDSLATSHATLITPPFLASASWNVLPDASEGCGSSLHFSILSSVTSMTQTRLSATLAFPCALPSAWEIFPLPTSFPSLSISETRRPGSNEKDLVKGRLSIMFWESSPCKVSCSLPSGLTSLLLPLDMPRAAIILAGGT</sequence>
<evidence type="ECO:0000313" key="1">
    <source>
        <dbReference type="EMBL" id="JAD73273.1"/>
    </source>
</evidence>
<dbReference type="AlphaFoldDB" id="A0A0A9CFN0"/>
<reference evidence="1" key="2">
    <citation type="journal article" date="2015" name="Data Brief">
        <title>Shoot transcriptome of the giant reed, Arundo donax.</title>
        <authorList>
            <person name="Barrero R.A."/>
            <person name="Guerrero F.D."/>
            <person name="Moolhuijzen P."/>
            <person name="Goolsby J.A."/>
            <person name="Tidwell J."/>
            <person name="Bellgard S.E."/>
            <person name="Bellgard M.I."/>
        </authorList>
    </citation>
    <scope>NUCLEOTIDE SEQUENCE</scope>
    <source>
        <tissue evidence="1">Shoot tissue taken approximately 20 cm above the soil surface</tissue>
    </source>
</reference>
<accession>A0A0A9CFN0</accession>
<proteinExistence type="predicted"/>
<protein>
    <submittedName>
        <fullName evidence="1">Uncharacterized protein</fullName>
    </submittedName>
</protein>
<dbReference type="EMBL" id="GBRH01224622">
    <property type="protein sequence ID" value="JAD73273.1"/>
    <property type="molecule type" value="Transcribed_RNA"/>
</dbReference>